<dbReference type="SUPFAM" id="SSF50494">
    <property type="entry name" value="Trypsin-like serine proteases"/>
    <property type="match status" value="1"/>
</dbReference>
<dbReference type="RefSeq" id="WP_409121139.1">
    <property type="nucleotide sequence ID" value="NZ_JBJVNI010000005.1"/>
</dbReference>
<organism evidence="4 5">
    <name type="scientific">Streptomyces niveiscabiei</name>
    <dbReference type="NCBI Taxonomy" id="164115"/>
    <lineage>
        <taxon>Bacteria</taxon>
        <taxon>Bacillati</taxon>
        <taxon>Actinomycetota</taxon>
        <taxon>Actinomycetes</taxon>
        <taxon>Kitasatosporales</taxon>
        <taxon>Streptomycetaceae</taxon>
        <taxon>Streptomyces</taxon>
    </lineage>
</organism>
<evidence type="ECO:0000313" key="4">
    <source>
        <dbReference type="EMBL" id="MFM9609286.1"/>
    </source>
</evidence>
<proteinExistence type="predicted"/>
<dbReference type="PRINTS" id="PR00722">
    <property type="entry name" value="CHYMOTRYPSIN"/>
</dbReference>
<dbReference type="PANTHER" id="PTHR24260">
    <property type="match status" value="1"/>
</dbReference>
<dbReference type="Pfam" id="PF00089">
    <property type="entry name" value="Trypsin"/>
    <property type="match status" value="1"/>
</dbReference>
<name>A0ABW9HNN5_9ACTN</name>
<dbReference type="InterPro" id="IPR051333">
    <property type="entry name" value="CLIP_Serine_Protease"/>
</dbReference>
<evidence type="ECO:0000259" key="2">
    <source>
        <dbReference type="PROSITE" id="PS50240"/>
    </source>
</evidence>
<dbReference type="Gene3D" id="2.60.40.2700">
    <property type="match status" value="1"/>
</dbReference>
<sequence>MGTASSPRRESRNRSRTTHDGDVARTLLIILHADIRTSLVVCGLHPMEGRLPGDCRRVWTSGRHRKGAGSCDERSGMAAEAPSSLARLFSPRVPPHQMELNLAAQNSGLACLARYRGSVRDARVRRLRRTRGAKAVACPWMVTISSGDGTPADRFSCGGVLISPTRIATAGHCLDHTDPGDLEIRVGGGPLSTRPRQPVQMRGFAVHPHYRVVPSPSAPEDYAKSGAADDVAVIVLTKPVRGAHPVPVARHAPAAGSRVRVYGHGLTKPPTEKDPNPVGDVLRRADMKVIGDHTCTSRLAGVVDGTSVLCAQAPQATICAGDSGGPLLKRGRQGPELAGIVSFGSEVLDKGCVHGHPSAFADAAKLRGWLTQPRPVLVPMPAGKLTVTGRQQAGSKLTCRLPRWTGKAPDSVRYQWSRTVTSDDGYPLLVDIDGPTGPTLTLTKELAHSVISCQVDAASAGGTIGLQAMPSNTA</sequence>
<dbReference type="InterPro" id="IPR007110">
    <property type="entry name" value="Ig-like_dom"/>
</dbReference>
<dbReference type="InterPro" id="IPR043504">
    <property type="entry name" value="Peptidase_S1_PA_chymotrypsin"/>
</dbReference>
<dbReference type="InterPro" id="IPR001254">
    <property type="entry name" value="Trypsin_dom"/>
</dbReference>
<dbReference type="PROSITE" id="PS50240">
    <property type="entry name" value="TRYPSIN_DOM"/>
    <property type="match status" value="1"/>
</dbReference>
<evidence type="ECO:0000313" key="5">
    <source>
        <dbReference type="Proteomes" id="UP001631957"/>
    </source>
</evidence>
<evidence type="ECO:0000259" key="3">
    <source>
        <dbReference type="PROSITE" id="PS50835"/>
    </source>
</evidence>
<accession>A0ABW9HNN5</accession>
<dbReference type="PROSITE" id="PS50835">
    <property type="entry name" value="IG_LIKE"/>
    <property type="match status" value="1"/>
</dbReference>
<protein>
    <submittedName>
        <fullName evidence="4">S1 family peptidase</fullName>
    </submittedName>
</protein>
<dbReference type="PROSITE" id="PS00135">
    <property type="entry name" value="TRYPSIN_SER"/>
    <property type="match status" value="1"/>
</dbReference>
<comment type="caution">
    <text evidence="4">The sequence shown here is derived from an EMBL/GenBank/DDBJ whole genome shotgun (WGS) entry which is preliminary data.</text>
</comment>
<feature type="domain" description="Ig-like" evidence="3">
    <location>
        <begin position="375"/>
        <end position="465"/>
    </location>
</feature>
<keyword evidence="5" id="KW-1185">Reference proteome</keyword>
<keyword evidence="1" id="KW-1015">Disulfide bond</keyword>
<dbReference type="PANTHER" id="PTHR24260:SF132">
    <property type="entry name" value="PEPTIDASE S1 DOMAIN-CONTAINING PROTEIN"/>
    <property type="match status" value="1"/>
</dbReference>
<dbReference type="InterPro" id="IPR001314">
    <property type="entry name" value="Peptidase_S1A"/>
</dbReference>
<reference evidence="4 5" key="1">
    <citation type="submission" date="2024-12" db="EMBL/GenBank/DDBJ databases">
        <title>Forecasting of Potato common scab and diversities of Pathogenic streptomyces spp. in china.</title>
        <authorList>
            <person name="Handique U."/>
            <person name="Wu J."/>
        </authorList>
    </citation>
    <scope>NUCLEOTIDE SEQUENCE [LARGE SCALE GENOMIC DNA]</scope>
    <source>
        <strain evidence="4 5">ZRIMU1530</strain>
    </source>
</reference>
<dbReference type="EMBL" id="JBJVNI010000005">
    <property type="protein sequence ID" value="MFM9609286.1"/>
    <property type="molecule type" value="Genomic_DNA"/>
</dbReference>
<dbReference type="SMART" id="SM00020">
    <property type="entry name" value="Tryp_SPc"/>
    <property type="match status" value="1"/>
</dbReference>
<dbReference type="InterPro" id="IPR009003">
    <property type="entry name" value="Peptidase_S1_PA"/>
</dbReference>
<dbReference type="CDD" id="cd00190">
    <property type="entry name" value="Tryp_SPc"/>
    <property type="match status" value="1"/>
</dbReference>
<evidence type="ECO:0000256" key="1">
    <source>
        <dbReference type="ARBA" id="ARBA00023157"/>
    </source>
</evidence>
<gene>
    <name evidence="4" type="ORF">ACKI18_11235</name>
</gene>
<dbReference type="Gene3D" id="2.40.10.10">
    <property type="entry name" value="Trypsin-like serine proteases"/>
    <property type="match status" value="1"/>
</dbReference>
<feature type="domain" description="Peptidase S1" evidence="2">
    <location>
        <begin position="139"/>
        <end position="375"/>
    </location>
</feature>
<dbReference type="Proteomes" id="UP001631957">
    <property type="component" value="Unassembled WGS sequence"/>
</dbReference>
<dbReference type="InterPro" id="IPR033116">
    <property type="entry name" value="TRYPSIN_SER"/>
</dbReference>